<sequence length="235" mass="27446">MTAHFNRNIYQPLFFLLLISLIPSKLMAQANQHMTVEDIKGKRIYPIIYNHYKDIIPAYDQVEGYRRTSLKQMAQYFRTKQANNLPARFLFYTDQDPQLTQLALAWATVAAHYFKIKQVSFYAASETGGSIDHETIKVLEKMGFIAYKDEYGRPIYQLHYGYQQAPLKITSLRPNEKGVPHQDFCTVILDNSSPYLKGADRVIHLPYEDRQVENLTLANQRISTEMFLLFKHLRD</sequence>
<evidence type="ECO:0000313" key="1">
    <source>
        <dbReference type="EMBL" id="BDC98311.1"/>
    </source>
</evidence>
<name>A0ABN6L5B5_9BACT</name>
<accession>A0ABN6L5B5</accession>
<organism evidence="1 2">
    <name type="scientific">Persicobacter psychrovividus</name>
    <dbReference type="NCBI Taxonomy" id="387638"/>
    <lineage>
        <taxon>Bacteria</taxon>
        <taxon>Pseudomonadati</taxon>
        <taxon>Bacteroidota</taxon>
        <taxon>Cytophagia</taxon>
        <taxon>Cytophagales</taxon>
        <taxon>Persicobacteraceae</taxon>
        <taxon>Persicobacter</taxon>
    </lineage>
</organism>
<evidence type="ECO:0000313" key="2">
    <source>
        <dbReference type="Proteomes" id="UP001354989"/>
    </source>
</evidence>
<protein>
    <submittedName>
        <fullName evidence="1">Uncharacterized protein</fullName>
    </submittedName>
</protein>
<reference evidence="1 2" key="1">
    <citation type="submission" date="2021-12" db="EMBL/GenBank/DDBJ databases">
        <title>Genome sequencing of bacteria with rrn-lacking chromosome and rrn-plasmid.</title>
        <authorList>
            <person name="Anda M."/>
            <person name="Iwasaki W."/>
        </authorList>
    </citation>
    <scope>NUCLEOTIDE SEQUENCE [LARGE SCALE GENOMIC DNA]</scope>
    <source>
        <strain evidence="1 2">NBRC 101262</strain>
    </source>
</reference>
<dbReference type="EMBL" id="AP025292">
    <property type="protein sequence ID" value="BDC98311.1"/>
    <property type="molecule type" value="Genomic_DNA"/>
</dbReference>
<keyword evidence="2" id="KW-1185">Reference proteome</keyword>
<dbReference type="RefSeq" id="WP_332922515.1">
    <property type="nucleotide sequence ID" value="NZ_AP025292.1"/>
</dbReference>
<gene>
    <name evidence="1" type="ORF">PEPS_05920</name>
</gene>
<dbReference type="Proteomes" id="UP001354989">
    <property type="component" value="Chromosome"/>
</dbReference>
<proteinExistence type="predicted"/>